<feature type="transmembrane region" description="Helical" evidence="7">
    <location>
        <begin position="123"/>
        <end position="143"/>
    </location>
</feature>
<sequence>MAANNPADANDSRTTAPSAWRAMLDVALPKLSLIPTGVASLLFVYGFVAWTIWLSMTKSTLLPTNSFAGLAQYRVLFSLDTWWVSVINLAIFGLLYVLICLAIGLFLAILLDQKIRAEGWLRTIYLYPLALSLVVTGVVWKWLLNPGLGLQHFIRSLGFSGFTFDWLITPDMAIYAVVIAAVWQASGFVMALFLAGLRSIDDSIIKAAQLDGASLPRVYWSIIIPSLRPVFFSAVILLVSLAIKSFDLVIALTDGGPGYSTWLPAIFMYNIGFDRGQIGLGAASATLMMAAVALAMLPMLIAELRERRHDKQG</sequence>
<dbReference type="InterPro" id="IPR000515">
    <property type="entry name" value="MetI-like"/>
</dbReference>
<dbReference type="InterPro" id="IPR051393">
    <property type="entry name" value="ABC_transporter_permease"/>
</dbReference>
<feature type="domain" description="ABC transmembrane type-1" evidence="8">
    <location>
        <begin position="86"/>
        <end position="301"/>
    </location>
</feature>
<keyword evidence="3" id="KW-1003">Cell membrane</keyword>
<keyword evidence="2 7" id="KW-0813">Transport</keyword>
<reference evidence="10" key="1">
    <citation type="journal article" date="2019" name="Int. J. Syst. Evol. Microbiol.">
        <title>The Global Catalogue of Microorganisms (GCM) 10K type strain sequencing project: providing services to taxonomists for standard genome sequencing and annotation.</title>
        <authorList>
            <consortium name="The Broad Institute Genomics Platform"/>
            <consortium name="The Broad Institute Genome Sequencing Center for Infectious Disease"/>
            <person name="Wu L."/>
            <person name="Ma J."/>
        </authorList>
    </citation>
    <scope>NUCLEOTIDE SEQUENCE [LARGE SCALE GENOMIC DNA]</scope>
    <source>
        <strain evidence="10">KCTC 52640</strain>
    </source>
</reference>
<comment type="similarity">
    <text evidence="7">Belongs to the binding-protein-dependent transport system permease family.</text>
</comment>
<evidence type="ECO:0000256" key="7">
    <source>
        <dbReference type="RuleBase" id="RU363032"/>
    </source>
</evidence>
<evidence type="ECO:0000256" key="2">
    <source>
        <dbReference type="ARBA" id="ARBA00022448"/>
    </source>
</evidence>
<keyword evidence="5 7" id="KW-1133">Transmembrane helix</keyword>
<dbReference type="CDD" id="cd06261">
    <property type="entry name" value="TM_PBP2"/>
    <property type="match status" value="1"/>
</dbReference>
<evidence type="ECO:0000313" key="10">
    <source>
        <dbReference type="Proteomes" id="UP001595462"/>
    </source>
</evidence>
<evidence type="ECO:0000256" key="1">
    <source>
        <dbReference type="ARBA" id="ARBA00004651"/>
    </source>
</evidence>
<dbReference type="InterPro" id="IPR035906">
    <property type="entry name" value="MetI-like_sf"/>
</dbReference>
<dbReference type="Gene3D" id="1.10.3720.10">
    <property type="entry name" value="MetI-like"/>
    <property type="match status" value="1"/>
</dbReference>
<comment type="subcellular location">
    <subcellularLocation>
        <location evidence="1 7">Cell membrane</location>
        <topology evidence="1 7">Multi-pass membrane protein</topology>
    </subcellularLocation>
</comment>
<keyword evidence="4 7" id="KW-0812">Transmembrane</keyword>
<name>A0ABV7EQ86_9GAMM</name>
<evidence type="ECO:0000259" key="8">
    <source>
        <dbReference type="PROSITE" id="PS50928"/>
    </source>
</evidence>
<comment type="caution">
    <text evidence="9">The sequence shown here is derived from an EMBL/GenBank/DDBJ whole genome shotgun (WGS) entry which is preliminary data.</text>
</comment>
<keyword evidence="6 7" id="KW-0472">Membrane</keyword>
<evidence type="ECO:0000256" key="5">
    <source>
        <dbReference type="ARBA" id="ARBA00022989"/>
    </source>
</evidence>
<gene>
    <name evidence="9" type="ORF">ACFOSU_13645</name>
</gene>
<dbReference type="Pfam" id="PF00528">
    <property type="entry name" value="BPD_transp_1"/>
    <property type="match status" value="1"/>
</dbReference>
<proteinExistence type="inferred from homology"/>
<dbReference type="SUPFAM" id="SSF161098">
    <property type="entry name" value="MetI-like"/>
    <property type="match status" value="1"/>
</dbReference>
<evidence type="ECO:0000313" key="9">
    <source>
        <dbReference type="EMBL" id="MFC3104919.1"/>
    </source>
</evidence>
<evidence type="ECO:0000256" key="3">
    <source>
        <dbReference type="ARBA" id="ARBA00022475"/>
    </source>
</evidence>
<dbReference type="PROSITE" id="PS50928">
    <property type="entry name" value="ABC_TM1"/>
    <property type="match status" value="1"/>
</dbReference>
<feature type="transmembrane region" description="Helical" evidence="7">
    <location>
        <begin position="218"/>
        <end position="243"/>
    </location>
</feature>
<accession>A0ABV7EQ86</accession>
<feature type="transmembrane region" description="Helical" evidence="7">
    <location>
        <begin position="31"/>
        <end position="53"/>
    </location>
</feature>
<dbReference type="RefSeq" id="WP_380690480.1">
    <property type="nucleotide sequence ID" value="NZ_JBHRSS010000006.1"/>
</dbReference>
<dbReference type="Proteomes" id="UP001595462">
    <property type="component" value="Unassembled WGS sequence"/>
</dbReference>
<evidence type="ECO:0000256" key="4">
    <source>
        <dbReference type="ARBA" id="ARBA00022692"/>
    </source>
</evidence>
<feature type="transmembrane region" description="Helical" evidence="7">
    <location>
        <begin position="82"/>
        <end position="111"/>
    </location>
</feature>
<feature type="transmembrane region" description="Helical" evidence="7">
    <location>
        <begin position="278"/>
        <end position="302"/>
    </location>
</feature>
<protein>
    <submittedName>
        <fullName evidence="9">Carbohydrate ABC transporter permease</fullName>
    </submittedName>
</protein>
<feature type="transmembrane region" description="Helical" evidence="7">
    <location>
        <begin position="172"/>
        <end position="197"/>
    </location>
</feature>
<keyword evidence="10" id="KW-1185">Reference proteome</keyword>
<dbReference type="PANTHER" id="PTHR30193">
    <property type="entry name" value="ABC TRANSPORTER PERMEASE PROTEIN"/>
    <property type="match status" value="1"/>
</dbReference>
<dbReference type="PANTHER" id="PTHR30193:SF42">
    <property type="entry name" value="ABC TRANSPORTER PERMEASE PROTEIN"/>
    <property type="match status" value="1"/>
</dbReference>
<evidence type="ECO:0000256" key="6">
    <source>
        <dbReference type="ARBA" id="ARBA00023136"/>
    </source>
</evidence>
<organism evidence="9 10">
    <name type="scientific">Salinisphaera aquimarina</name>
    <dbReference type="NCBI Taxonomy" id="2094031"/>
    <lineage>
        <taxon>Bacteria</taxon>
        <taxon>Pseudomonadati</taxon>
        <taxon>Pseudomonadota</taxon>
        <taxon>Gammaproteobacteria</taxon>
        <taxon>Salinisphaerales</taxon>
        <taxon>Salinisphaeraceae</taxon>
        <taxon>Salinisphaera</taxon>
    </lineage>
</organism>
<dbReference type="EMBL" id="JBHRSS010000006">
    <property type="protein sequence ID" value="MFC3104919.1"/>
    <property type="molecule type" value="Genomic_DNA"/>
</dbReference>